<dbReference type="Gene3D" id="3.20.20.190">
    <property type="entry name" value="Phosphatidylinositol (PI) phosphodiesterase"/>
    <property type="match status" value="1"/>
</dbReference>
<evidence type="ECO:0000259" key="1">
    <source>
        <dbReference type="Pfam" id="PF03009"/>
    </source>
</evidence>
<proteinExistence type="predicted"/>
<gene>
    <name evidence="2" type="ORF">BG36_12900</name>
</gene>
<dbReference type="SUPFAM" id="SSF51695">
    <property type="entry name" value="PLC-like phosphodiesterases"/>
    <property type="match status" value="1"/>
</dbReference>
<dbReference type="PANTHER" id="PTHR43805">
    <property type="entry name" value="GLYCEROPHOSPHORYL DIESTER PHOSPHODIESTERASE"/>
    <property type="match status" value="1"/>
</dbReference>
<organism evidence="2 3">
    <name type="scientific">Aquamicrobium defluvii</name>
    <dbReference type="NCBI Taxonomy" id="69279"/>
    <lineage>
        <taxon>Bacteria</taxon>
        <taxon>Pseudomonadati</taxon>
        <taxon>Pseudomonadota</taxon>
        <taxon>Alphaproteobacteria</taxon>
        <taxon>Hyphomicrobiales</taxon>
        <taxon>Phyllobacteriaceae</taxon>
        <taxon>Aquamicrobium</taxon>
    </lineage>
</organism>
<dbReference type="GO" id="GO:0006629">
    <property type="term" value="P:lipid metabolic process"/>
    <property type="evidence" value="ECO:0007669"/>
    <property type="project" value="InterPro"/>
</dbReference>
<dbReference type="InterPro" id="IPR030395">
    <property type="entry name" value="GP_PDE_dom"/>
</dbReference>
<dbReference type="Proteomes" id="UP000019849">
    <property type="component" value="Unassembled WGS sequence"/>
</dbReference>
<dbReference type="HOGENOM" id="CLU_073587_0_0_5"/>
<dbReference type="Pfam" id="PF03009">
    <property type="entry name" value="GDPD"/>
    <property type="match status" value="1"/>
</dbReference>
<dbReference type="PANTHER" id="PTHR43805:SF1">
    <property type="entry name" value="GP-PDE DOMAIN-CONTAINING PROTEIN"/>
    <property type="match status" value="1"/>
</dbReference>
<dbReference type="STRING" id="69279.BG36_12900"/>
<dbReference type="PATRIC" id="fig|69279.3.peg.3672"/>
<dbReference type="InterPro" id="IPR017946">
    <property type="entry name" value="PLC-like_Pdiesterase_TIM-brl"/>
</dbReference>
<evidence type="ECO:0000313" key="3">
    <source>
        <dbReference type="Proteomes" id="UP000019849"/>
    </source>
</evidence>
<name>A0A011UAR6_9HYPH</name>
<dbReference type="AlphaFoldDB" id="A0A011UAR6"/>
<reference evidence="2 3" key="1">
    <citation type="submission" date="2014-02" db="EMBL/GenBank/DDBJ databases">
        <title>Aquamicrobium defluvii Genome sequencing.</title>
        <authorList>
            <person name="Wang X."/>
        </authorList>
    </citation>
    <scope>NUCLEOTIDE SEQUENCE [LARGE SCALE GENOMIC DNA]</scope>
    <source>
        <strain evidence="2 3">W13Z1</strain>
    </source>
</reference>
<evidence type="ECO:0000313" key="2">
    <source>
        <dbReference type="EMBL" id="EXL03221.1"/>
    </source>
</evidence>
<sequence length="295" mass="32493">MAIMNSERYQGTSIPYDNRRVMLKWHRLRRRQTDPLFGADNLRAGLQLGASMEVDLRVTADGDFAVLHDDILDEETDGIGAVAAHQRRVLAGLRYNDAGVSRYERPLLFLDNLVALLRDAHPQALLQLDIKDDLATIGTRGLGRLVDTLQGDELPVIVSGDCNDLILALGQHLPNVARGLEPSFRLMDMLAKGDVRGAEALLRAELAGPVQPRMVYLHWKMVLDALDSDLDLVAICHGEGKQVDAWTFTLANPAEGFTDAEWRAFSRLLELGVDQITTDEALATEAAYTVRVGSG</sequence>
<dbReference type="GO" id="GO:0008081">
    <property type="term" value="F:phosphoric diester hydrolase activity"/>
    <property type="evidence" value="ECO:0007669"/>
    <property type="project" value="InterPro"/>
</dbReference>
<accession>A0A011UAR6</accession>
<dbReference type="EMBL" id="JENY01000026">
    <property type="protein sequence ID" value="EXL03221.1"/>
    <property type="molecule type" value="Genomic_DNA"/>
</dbReference>
<comment type="caution">
    <text evidence="2">The sequence shown here is derived from an EMBL/GenBank/DDBJ whole genome shotgun (WGS) entry which is preliminary data.</text>
</comment>
<protein>
    <submittedName>
        <fullName evidence="2">Glycerophosphodiester phosphodiesterase</fullName>
    </submittedName>
</protein>
<feature type="domain" description="GP-PDE" evidence="1">
    <location>
        <begin position="44"/>
        <end position="280"/>
    </location>
</feature>
<dbReference type="eggNOG" id="COG0584">
    <property type="taxonomic scope" value="Bacteria"/>
</dbReference>